<dbReference type="InterPro" id="IPR056823">
    <property type="entry name" value="TEN-like_YD-shell"/>
</dbReference>
<protein>
    <submittedName>
        <fullName evidence="4">Cell wall-associated polypeptide CWBP200</fullName>
    </submittedName>
</protein>
<dbReference type="Pfam" id="PF25023">
    <property type="entry name" value="TEN_YD-shell"/>
    <property type="match status" value="1"/>
</dbReference>
<dbReference type="InterPro" id="IPR006530">
    <property type="entry name" value="YD"/>
</dbReference>
<organism evidence="4 5">
    <name type="scientific">Candidatus Accumulibacter phosphatis</name>
    <dbReference type="NCBI Taxonomy" id="327160"/>
    <lineage>
        <taxon>Bacteria</taxon>
        <taxon>Pseudomonadati</taxon>
        <taxon>Pseudomonadota</taxon>
        <taxon>Betaproteobacteria</taxon>
        <taxon>Candidatus Accumulibacter</taxon>
    </lineage>
</organism>
<proteinExistence type="predicted"/>
<evidence type="ECO:0000259" key="2">
    <source>
        <dbReference type="Pfam" id="PF20148"/>
    </source>
</evidence>
<feature type="domain" description="Teneurin-like YD-shell" evidence="3">
    <location>
        <begin position="1081"/>
        <end position="1218"/>
    </location>
</feature>
<dbReference type="InterPro" id="IPR031325">
    <property type="entry name" value="RHS_repeat"/>
</dbReference>
<dbReference type="EMBL" id="JDVG02000579">
    <property type="protein sequence ID" value="KFB71207.1"/>
    <property type="molecule type" value="Genomic_DNA"/>
</dbReference>
<dbReference type="InterPro" id="IPR045351">
    <property type="entry name" value="DUF6531"/>
</dbReference>
<dbReference type="AlphaFoldDB" id="A0A080LS78"/>
<comment type="caution">
    <text evidence="4">The sequence shown here is derived from an EMBL/GenBank/DDBJ whole genome shotgun (WGS) entry which is preliminary data.</text>
</comment>
<evidence type="ECO:0000313" key="5">
    <source>
        <dbReference type="Proteomes" id="UP000020077"/>
    </source>
</evidence>
<evidence type="ECO:0000259" key="3">
    <source>
        <dbReference type="Pfam" id="PF25023"/>
    </source>
</evidence>
<keyword evidence="1" id="KW-0677">Repeat</keyword>
<evidence type="ECO:0000256" key="1">
    <source>
        <dbReference type="ARBA" id="ARBA00022737"/>
    </source>
</evidence>
<feature type="domain" description="DUF6531" evidence="2">
    <location>
        <begin position="199"/>
        <end position="278"/>
    </location>
</feature>
<dbReference type="InterPro" id="IPR050708">
    <property type="entry name" value="T6SS_VgrG/RHS"/>
</dbReference>
<reference evidence="4 5" key="1">
    <citation type="submission" date="2014-02" db="EMBL/GenBank/DDBJ databases">
        <title>Expanding our view of genomic diversity in Candidatus Accumulibacter clades.</title>
        <authorList>
            <person name="Skennerton C.T."/>
            <person name="Barr J.J."/>
            <person name="Slater F.R."/>
            <person name="Bond P.L."/>
            <person name="Tyson G.W."/>
        </authorList>
    </citation>
    <scope>NUCLEOTIDE SEQUENCE [LARGE SCALE GENOMIC DNA]</scope>
    <source>
        <strain evidence="5">BA-91</strain>
    </source>
</reference>
<dbReference type="Pfam" id="PF20148">
    <property type="entry name" value="DUF6531"/>
    <property type="match status" value="1"/>
</dbReference>
<gene>
    <name evidence="4" type="primary">wapA_2</name>
    <name evidence="4" type="ORF">AW09_003662</name>
</gene>
<dbReference type="Pfam" id="PF05593">
    <property type="entry name" value="RHS_repeat"/>
    <property type="match status" value="6"/>
</dbReference>
<dbReference type="Proteomes" id="UP000020077">
    <property type="component" value="Unassembled WGS sequence"/>
</dbReference>
<dbReference type="NCBIfam" id="TIGR01643">
    <property type="entry name" value="YD_repeat_2x"/>
    <property type="match status" value="12"/>
</dbReference>
<sequence length="1253" mass="136475">MTRLSPEHQLTALRTVSALCATLFSSLAWSTACSYTNFSIGSEFVAKAGPVNGQYLYSFLSLRCGPDGQVIDGGIGGGGEIEVGWYEPANLESGLKKTFGAAFAESRVFASNCKLHLLLVNRRYPASQSIAGVSMADYPDTTGRTTYENVFPGPLLLPFGTNIPPPGSCGCSGGLVKLPGSPLCALPLEKKKPDWCIANPIVPGQGCKVQWETDYAFAGTSPLAFKRYYDSQSPYHVGSASRRSLGNRWRHHYDVLLNPAAATNLVLMLRDDGQILYFRPRPGSATQWIGDADIVGQLEKTATGWTYRDSDDAVETYDASGRRLTRTDRDGLSLRFSYAPGANTPSRVEDHFGRRLTFTHDSQGLLSELTDPAGHKVIYTYDAAGNLITVTYPDGTTRSYTYTSLPVAGQVEPALLTGLTDENGVPYAHWTYDSSALVASSEHAGGVDQHRLSYQKDGSGKITGATHTNPFNAVSEYRFQEILGAHKINSISHALLPGVTQRFTYDANGNLSTRTDFNGRLDTYTYDLPRNLETRRVEASGQAEARTVSTQWHPAWRRPVKVAEPKRLTTWILHGDSVGGNVVSCAPSTNPALSVVCQKSEQATADAAGSSGFAATPSGLPRTWTFTYNDRGRVLTADGPRTDVADLTTYGYYDAADPDPGKRGHLATVTNALGHLTQITAYDPHGNPLTVIDANGRITTLSYDSRQRLASRSIDGEVTTYSYDPAGQLTRVTLPDGSSLAYTWDPAHRLTAISDNLGNQIVYTLDAMGNRLREDIRDPANQLAQTRQRLYDGLGRLAQDIGARGQITAYRYDANGNRSQITDPLDQRSSFAYDALDRLLQFTDPTSGQTRYQYDGLDRLTSVTDPRNLATTYSVDGLGNRLRQQSPDSGLTTSTYDAAGNEITRTDAKGQTSVFTWDALNRPTRISYADGSRTDYFWDQGENGIGRLTRIDDTRNDALVSRLENRYDAQGRLLSQTRSVGGVSHTTAWTWSAGRMTGLTTPSGRTIAYSRDAIGRISEVRLTDSAPGGDGQTRVIATDIHYHPFGGIKSYRNGAGQVHTRNQDQDGRIASYTLGSQNWLLSYDAAGRISAQFDAANAAQSATYGYDGLDRLTSASLPSTAYGYTWDATGNRSSHTLGSSIRNYTIDPLSNRLQSVGSAPPKIYSHDANGSITSDGANTYVYDGKGRLTQTSTAAGVTRYDYNGLGERIRKQNATDTRYLYDPEGRLIAESAADGTIQREYLWLEDLPLAVMQ</sequence>
<evidence type="ECO:0000313" key="4">
    <source>
        <dbReference type="EMBL" id="KFB71207.1"/>
    </source>
</evidence>
<dbReference type="SUPFAM" id="SSF101898">
    <property type="entry name" value="NHL repeat"/>
    <property type="match status" value="1"/>
</dbReference>
<dbReference type="PANTHER" id="PTHR32305:SF15">
    <property type="entry name" value="PROTEIN RHSA-RELATED"/>
    <property type="match status" value="1"/>
</dbReference>
<dbReference type="PROSITE" id="PS51257">
    <property type="entry name" value="PROKAR_LIPOPROTEIN"/>
    <property type="match status" value="1"/>
</dbReference>
<dbReference type="PANTHER" id="PTHR32305">
    <property type="match status" value="1"/>
</dbReference>
<accession>A0A080LS78</accession>
<dbReference type="Gene3D" id="2.180.10.10">
    <property type="entry name" value="RHS repeat-associated core"/>
    <property type="match status" value="3"/>
</dbReference>
<name>A0A080LS78_9PROT</name>